<dbReference type="OrthoDB" id="3682102at2759"/>
<evidence type="ECO:0000313" key="2">
    <source>
        <dbReference type="Proteomes" id="UP000604273"/>
    </source>
</evidence>
<reference evidence="1" key="1">
    <citation type="journal article" date="2020" name="BMC Genomics">
        <title>Correction to: Identification and distribution of gene clusters required for synthesis of sphingolipid metabolism inhibitors in diverse species of the filamentous fungus Fusarium.</title>
        <authorList>
            <person name="Kim H.S."/>
            <person name="Lohmar J.M."/>
            <person name="Busman M."/>
            <person name="Brown D.W."/>
            <person name="Naumann T.A."/>
            <person name="Divon H.H."/>
            <person name="Lysoe E."/>
            <person name="Uhlig S."/>
            <person name="Proctor R.H."/>
        </authorList>
    </citation>
    <scope>NUCLEOTIDE SEQUENCE</scope>
    <source>
        <strain evidence="1">NRRL 45417</strain>
    </source>
</reference>
<proteinExistence type="predicted"/>
<accession>A0A8H4TEE3</accession>
<organism evidence="1 2">
    <name type="scientific">Fusarium gaditjirri</name>
    <dbReference type="NCBI Taxonomy" id="282569"/>
    <lineage>
        <taxon>Eukaryota</taxon>
        <taxon>Fungi</taxon>
        <taxon>Dikarya</taxon>
        <taxon>Ascomycota</taxon>
        <taxon>Pezizomycotina</taxon>
        <taxon>Sordariomycetes</taxon>
        <taxon>Hypocreomycetidae</taxon>
        <taxon>Hypocreales</taxon>
        <taxon>Nectriaceae</taxon>
        <taxon>Fusarium</taxon>
        <taxon>Fusarium nisikadoi species complex</taxon>
    </lineage>
</organism>
<evidence type="ECO:0000313" key="1">
    <source>
        <dbReference type="EMBL" id="KAF4956363.1"/>
    </source>
</evidence>
<keyword evidence="2" id="KW-1185">Reference proteome</keyword>
<reference evidence="1" key="2">
    <citation type="submission" date="2020-05" db="EMBL/GenBank/DDBJ databases">
        <authorList>
            <person name="Kim H.-S."/>
            <person name="Proctor R.H."/>
            <person name="Brown D.W."/>
        </authorList>
    </citation>
    <scope>NUCLEOTIDE SEQUENCE</scope>
    <source>
        <strain evidence="1">NRRL 45417</strain>
    </source>
</reference>
<name>A0A8H4TEE3_9HYPO</name>
<comment type="caution">
    <text evidence="1">The sequence shown here is derived from an EMBL/GenBank/DDBJ whole genome shotgun (WGS) entry which is preliminary data.</text>
</comment>
<dbReference type="EMBL" id="JABFAI010000087">
    <property type="protein sequence ID" value="KAF4956363.1"/>
    <property type="molecule type" value="Genomic_DNA"/>
</dbReference>
<dbReference type="Proteomes" id="UP000604273">
    <property type="component" value="Unassembled WGS sequence"/>
</dbReference>
<dbReference type="AlphaFoldDB" id="A0A8H4TEE3"/>
<gene>
    <name evidence="1" type="ORF">FGADI_3940</name>
</gene>
<sequence length="122" mass="13881">MAYQISGPKTPSKDIEEFLQRHHPQVRTGTAAKAELDNLHKHGDTFCVINRLFDSATLHKDYDPVSLKLIFAFAYVNDEQAIANYAEDAGDDDSVLCDFEVRREEGPDHHLHEFMRATAYTT</sequence>
<protein>
    <submittedName>
        <fullName evidence="1">Uncharacterized protein</fullName>
    </submittedName>
</protein>